<name>A0ABT9Z7Z1_9BACI</name>
<protein>
    <submittedName>
        <fullName evidence="2">FtsH-binding integral membrane protein</fullName>
    </submittedName>
</protein>
<reference evidence="2 3" key="1">
    <citation type="submission" date="2023-07" db="EMBL/GenBank/DDBJ databases">
        <title>Genomic Encyclopedia of Type Strains, Phase IV (KMG-IV): sequencing the most valuable type-strain genomes for metagenomic binning, comparative biology and taxonomic classification.</title>
        <authorList>
            <person name="Goeker M."/>
        </authorList>
    </citation>
    <scope>NUCLEOTIDE SEQUENCE [LARGE SCALE GENOMIC DNA]</scope>
    <source>
        <strain evidence="2 3">DSM 17723</strain>
    </source>
</reference>
<keyword evidence="1" id="KW-1133">Transmembrane helix</keyword>
<keyword evidence="1" id="KW-0812">Transmembrane</keyword>
<dbReference type="RefSeq" id="WP_095302858.1">
    <property type="nucleotide sequence ID" value="NZ_CADEPK010000221.1"/>
</dbReference>
<dbReference type="EMBL" id="JAUSTZ010000012">
    <property type="protein sequence ID" value="MDQ0227946.1"/>
    <property type="molecule type" value="Genomic_DNA"/>
</dbReference>
<gene>
    <name evidence="2" type="ORF">J2S02_004293</name>
</gene>
<keyword evidence="1" id="KW-0472">Membrane</keyword>
<feature type="transmembrane region" description="Helical" evidence="1">
    <location>
        <begin position="12"/>
        <end position="32"/>
    </location>
</feature>
<keyword evidence="3" id="KW-1185">Reference proteome</keyword>
<feature type="transmembrane region" description="Helical" evidence="1">
    <location>
        <begin position="62"/>
        <end position="81"/>
    </location>
</feature>
<dbReference type="Proteomes" id="UP001232245">
    <property type="component" value="Unassembled WGS sequence"/>
</dbReference>
<proteinExistence type="predicted"/>
<sequence>MDFGLQKRRIYFWLSFTLLILGVFSWVPYLVINIQVPFGILTTIINLIGMYLGYLSNNRLLALSNLIMVFSIIPVIGYIYLTKGYLPM</sequence>
<comment type="caution">
    <text evidence="2">The sequence shown here is derived from an EMBL/GenBank/DDBJ whole genome shotgun (WGS) entry which is preliminary data.</text>
</comment>
<evidence type="ECO:0000313" key="3">
    <source>
        <dbReference type="Proteomes" id="UP001232245"/>
    </source>
</evidence>
<accession>A0ABT9Z7Z1</accession>
<evidence type="ECO:0000256" key="1">
    <source>
        <dbReference type="SAM" id="Phobius"/>
    </source>
</evidence>
<feature type="transmembrane region" description="Helical" evidence="1">
    <location>
        <begin position="38"/>
        <end position="55"/>
    </location>
</feature>
<evidence type="ECO:0000313" key="2">
    <source>
        <dbReference type="EMBL" id="MDQ0227946.1"/>
    </source>
</evidence>
<organism evidence="2 3">
    <name type="scientific">Metabacillus niabensis</name>
    <dbReference type="NCBI Taxonomy" id="324854"/>
    <lineage>
        <taxon>Bacteria</taxon>
        <taxon>Bacillati</taxon>
        <taxon>Bacillota</taxon>
        <taxon>Bacilli</taxon>
        <taxon>Bacillales</taxon>
        <taxon>Bacillaceae</taxon>
        <taxon>Metabacillus</taxon>
    </lineage>
</organism>